<dbReference type="InterPro" id="IPR006094">
    <property type="entry name" value="Oxid_FAD_bind_N"/>
</dbReference>
<dbReference type="Gene3D" id="3.30.465.10">
    <property type="match status" value="2"/>
</dbReference>
<dbReference type="VEuPathDB" id="FungiDB:NECHADRAFT_87745"/>
<dbReference type="InterPro" id="IPR016166">
    <property type="entry name" value="FAD-bd_PCMH"/>
</dbReference>
<dbReference type="KEGG" id="nhe:NECHADRAFT_87745"/>
<sequence>MKLYTFLECVAISAWAISPGNAAAKTYKTCRKLPKDPDWPNPEIWEAALPGVIPIQQNSTTGPLPNYRFRAHSIEDVQAAVRFATEQNVRLSVITTGHDQLGRSDAGSGLLLDLSFLRGIKVHESFVTTEGGTDRLDHTAKTNVITPVPGVQAAVTFGPAAAGLYLNYGLDLSGLFTVSGAAATVAVAGGWGQNGGYGPLTAQYGLGVDQWLEAKVVTPDGQLRIANDKANRDLFWAIRGGGGSTFGVVVEATWKVYPTVPMTGFNWWINSTLIGPNATDYEVGRTPMSEAMEYLLSELPTLQEKGITAYIYASPTSVRCYAIHPADRSSIANANAVWGPILSKMQSFPGMTPFQSRPYDFVDYKDFFDTTYGPLPNPGGEPTQPYNRGIVPFDTRLLGAEHFRSPNITFALRETRGNYGILVCSPGGRLGDGSETSNNPGWRKAVALLVGFKSNTTNVDGLRRLAPDMGTYINEASTEQEHWTSAFWGTNYPRLSKIKSEIDPNMTFWTSPGINADHMETVDGRACVIENPSDEPPLIPPPTDRHVIADLAKDGHFLFGSRELIGVAYPAPGTWEGLQSPKKESVYSPMNLPPAGDTPWHTTLWLGPRQQTPFQQGETFTAGPSCYRRSSAHPEWPTWRWSKGHRLHDISSLCDVCDKIDITELAERGGPMCLNSSLSAVTLASRTCRFCALICQSAKGWAQSRDFDNAEGAMDTISSILLEWRAGELFIFIPYAIGLANFRPSIANGLVLGRFQIHHKEDKTSAPQTDVIDASNQATGPLQSTTLHRLTAELREFINSPCCEICTPQQTRANHARGLQTTPDTTPFLPDRVIEILDSSTADPVKLRLRTTQGMTRGQYITLSHRWGGETPLKTTKDTLNSRIKGFTLTDMPRTFQDAILVAIALEIKYVWIDSLCIVQDDQQEWLEQSVKMGSVYANSTYTVAAHSAKQCHEGFLWRCQVPSDLCISPQRGGPEFFVPIPELHDAHVRRLFFDGELSQRAWVLQELTLSPRILHFVENVLIWECEHRSPDFRGLVARTSQREWAMLYPNTPYLQVSLDTSATLFRKAGLDLGHHSAWRELVQQYSSCQMSRKSDKLVAVAGILDLLRSSISDPEERHYHCGVFQSDIDRSLMWYRKVRKGKRQLERAPSWSWASVDAKVHFDALEADDNLKCLLRVKSVQHQDYTVEPTTHEPPSCRLAINAPLIRATVFVQESSGYSLKPEDYRPPNTQDGQVWVVRIYDHDDGAPFGWYIEDMNELFATPPPRWPPFPRGDVASTIFFLAVWCREEDALKPKTL</sequence>
<dbReference type="eggNOG" id="ENOG502QQWK">
    <property type="taxonomic scope" value="Eukaryota"/>
</dbReference>
<proteinExistence type="inferred from homology"/>
<dbReference type="RefSeq" id="XP_003047445.1">
    <property type="nucleotide sequence ID" value="XM_003047399.1"/>
</dbReference>
<dbReference type="GO" id="GO:0016491">
    <property type="term" value="F:oxidoreductase activity"/>
    <property type="evidence" value="ECO:0007669"/>
    <property type="project" value="InterPro"/>
</dbReference>
<protein>
    <recommendedName>
        <fullName evidence="2">FAD-binding PCMH-type domain-containing protein</fullName>
    </recommendedName>
</protein>
<dbReference type="PROSITE" id="PS51387">
    <property type="entry name" value="FAD_PCMH"/>
    <property type="match status" value="1"/>
</dbReference>
<dbReference type="GO" id="GO:0071949">
    <property type="term" value="F:FAD binding"/>
    <property type="evidence" value="ECO:0007669"/>
    <property type="project" value="InterPro"/>
</dbReference>
<evidence type="ECO:0000259" key="2">
    <source>
        <dbReference type="PROSITE" id="PS51387"/>
    </source>
</evidence>
<organism evidence="3 4">
    <name type="scientific">Fusarium vanettenii (strain ATCC MYA-4622 / CBS 123669 / FGSC 9596 / NRRL 45880 / 77-13-4)</name>
    <name type="common">Fusarium solani subsp. pisi</name>
    <dbReference type="NCBI Taxonomy" id="660122"/>
    <lineage>
        <taxon>Eukaryota</taxon>
        <taxon>Fungi</taxon>
        <taxon>Dikarya</taxon>
        <taxon>Ascomycota</taxon>
        <taxon>Pezizomycotina</taxon>
        <taxon>Sordariomycetes</taxon>
        <taxon>Hypocreomycetidae</taxon>
        <taxon>Hypocreales</taxon>
        <taxon>Nectriaceae</taxon>
        <taxon>Fusarium</taxon>
        <taxon>Fusarium solani species complex</taxon>
        <taxon>Fusarium vanettenii</taxon>
    </lineage>
</organism>
<dbReference type="PANTHER" id="PTHR33112:SF10">
    <property type="entry name" value="TOL"/>
    <property type="match status" value="1"/>
</dbReference>
<dbReference type="GeneID" id="9675803"/>
<feature type="domain" description="FAD-binding PCMH-type" evidence="2">
    <location>
        <begin position="61"/>
        <end position="259"/>
    </location>
</feature>
<dbReference type="InterPro" id="IPR010730">
    <property type="entry name" value="HET"/>
</dbReference>
<name>C7Z2X0_FUSV7</name>
<accession>C7Z2X0</accession>
<dbReference type="SUPFAM" id="SSF56176">
    <property type="entry name" value="FAD-binding/transporter-associated domain-like"/>
    <property type="match status" value="1"/>
</dbReference>
<dbReference type="InParanoid" id="C7Z2X0"/>
<dbReference type="Pfam" id="PF01565">
    <property type="entry name" value="FAD_binding_4"/>
    <property type="match status" value="1"/>
</dbReference>
<dbReference type="InterPro" id="IPR036318">
    <property type="entry name" value="FAD-bd_PCMH-like_sf"/>
</dbReference>
<keyword evidence="4" id="KW-1185">Reference proteome</keyword>
<dbReference type="EMBL" id="GG698907">
    <property type="protein sequence ID" value="EEU41732.1"/>
    <property type="molecule type" value="Genomic_DNA"/>
</dbReference>
<dbReference type="OrthoDB" id="9983560at2759"/>
<gene>
    <name evidence="3" type="ORF">NECHADRAFT_87745</name>
</gene>
<dbReference type="PANTHER" id="PTHR33112">
    <property type="entry name" value="DOMAIN PROTEIN, PUTATIVE-RELATED"/>
    <property type="match status" value="1"/>
</dbReference>
<evidence type="ECO:0000313" key="3">
    <source>
        <dbReference type="EMBL" id="EEU41732.1"/>
    </source>
</evidence>
<dbReference type="InterPro" id="IPR016169">
    <property type="entry name" value="FAD-bd_PCMH_sub2"/>
</dbReference>
<comment type="similarity">
    <text evidence="1">Belongs to the oxygen-dependent FAD-linked oxidoreductase family.</text>
</comment>
<dbReference type="Pfam" id="PF06985">
    <property type="entry name" value="HET"/>
    <property type="match status" value="1"/>
</dbReference>
<dbReference type="InterPro" id="IPR012951">
    <property type="entry name" value="BBE"/>
</dbReference>
<dbReference type="Pfam" id="PF08031">
    <property type="entry name" value="BBE"/>
    <property type="match status" value="1"/>
</dbReference>
<dbReference type="Proteomes" id="UP000005206">
    <property type="component" value="Chromosome 12"/>
</dbReference>
<evidence type="ECO:0000256" key="1">
    <source>
        <dbReference type="ARBA" id="ARBA00005466"/>
    </source>
</evidence>
<evidence type="ECO:0000313" key="4">
    <source>
        <dbReference type="Proteomes" id="UP000005206"/>
    </source>
</evidence>
<reference evidence="3 4" key="1">
    <citation type="journal article" date="2009" name="PLoS Genet.">
        <title>The genome of Nectria haematococca: contribution of supernumerary chromosomes to gene expansion.</title>
        <authorList>
            <person name="Coleman J.J."/>
            <person name="Rounsley S.D."/>
            <person name="Rodriguez-Carres M."/>
            <person name="Kuo A."/>
            <person name="Wasmann C.C."/>
            <person name="Grimwood J."/>
            <person name="Schmutz J."/>
            <person name="Taga M."/>
            <person name="White G.J."/>
            <person name="Zhou S."/>
            <person name="Schwartz D.C."/>
            <person name="Freitag M."/>
            <person name="Ma L.J."/>
            <person name="Danchin E.G."/>
            <person name="Henrissat B."/>
            <person name="Coutinho P.M."/>
            <person name="Nelson D.R."/>
            <person name="Straney D."/>
            <person name="Napoli C.A."/>
            <person name="Barker B.M."/>
            <person name="Gribskov M."/>
            <person name="Rep M."/>
            <person name="Kroken S."/>
            <person name="Molnar I."/>
            <person name="Rensing C."/>
            <person name="Kennell J.C."/>
            <person name="Zamora J."/>
            <person name="Farman M.L."/>
            <person name="Selker E.U."/>
            <person name="Salamov A."/>
            <person name="Shapiro H."/>
            <person name="Pangilinan J."/>
            <person name="Lindquist E."/>
            <person name="Lamers C."/>
            <person name="Grigoriev I.V."/>
            <person name="Geiser D.M."/>
            <person name="Covert S.F."/>
            <person name="Temporini E."/>
            <person name="Vanetten H.D."/>
        </authorList>
    </citation>
    <scope>NUCLEOTIDE SEQUENCE [LARGE SCALE GENOMIC DNA]</scope>
    <source>
        <strain evidence="4">ATCC MYA-4622 / CBS 123669 / FGSC 9596 / NRRL 45880 / 77-13-4</strain>
    </source>
</reference>
<dbReference type="HOGENOM" id="CLU_261689_0_0_1"/>